<evidence type="ECO:0000313" key="2">
    <source>
        <dbReference type="Proteomes" id="UP000827872"/>
    </source>
</evidence>
<proteinExistence type="predicted"/>
<evidence type="ECO:0000313" key="1">
    <source>
        <dbReference type="EMBL" id="KAH8005093.1"/>
    </source>
</evidence>
<dbReference type="Proteomes" id="UP000827872">
    <property type="component" value="Linkage Group LG04"/>
</dbReference>
<keyword evidence="2" id="KW-1185">Reference proteome</keyword>
<organism evidence="1 2">
    <name type="scientific">Sphaerodactylus townsendi</name>
    <dbReference type="NCBI Taxonomy" id="933632"/>
    <lineage>
        <taxon>Eukaryota</taxon>
        <taxon>Metazoa</taxon>
        <taxon>Chordata</taxon>
        <taxon>Craniata</taxon>
        <taxon>Vertebrata</taxon>
        <taxon>Euteleostomi</taxon>
        <taxon>Lepidosauria</taxon>
        <taxon>Squamata</taxon>
        <taxon>Bifurcata</taxon>
        <taxon>Gekkota</taxon>
        <taxon>Sphaerodactylidae</taxon>
        <taxon>Sphaerodactylus</taxon>
    </lineage>
</organism>
<gene>
    <name evidence="1" type="ORF">K3G42_023448</name>
</gene>
<reference evidence="1" key="1">
    <citation type="submission" date="2021-08" db="EMBL/GenBank/DDBJ databases">
        <title>The first chromosome-level gecko genome reveals the dynamic sex chromosomes of Neotropical dwarf geckos (Sphaerodactylidae: Sphaerodactylus).</title>
        <authorList>
            <person name="Pinto B.J."/>
            <person name="Keating S.E."/>
            <person name="Gamble T."/>
        </authorList>
    </citation>
    <scope>NUCLEOTIDE SEQUENCE</scope>
    <source>
        <strain evidence="1">TG3544</strain>
    </source>
</reference>
<dbReference type="EMBL" id="CM037617">
    <property type="protein sequence ID" value="KAH8005093.1"/>
    <property type="molecule type" value="Genomic_DNA"/>
</dbReference>
<sequence>MDGEAIANVTLSLNMYHWPNKHLHRQAYDNKHNLSNMRKIIYKCIKSRSTVYRLIYTVMLYFSMQNYTEDQVAVFFISSYIISALSNVLSAHAALLIDRSSKY</sequence>
<accession>A0ACB8FHT1</accession>
<comment type="caution">
    <text evidence="1">The sequence shown here is derived from an EMBL/GenBank/DDBJ whole genome shotgun (WGS) entry which is preliminary data.</text>
</comment>
<name>A0ACB8FHT1_9SAUR</name>
<protein>
    <submittedName>
        <fullName evidence="1">Uncharacterized protein</fullName>
    </submittedName>
</protein>